<dbReference type="GO" id="GO:0019748">
    <property type="term" value="P:secondary metabolic process"/>
    <property type="evidence" value="ECO:0007669"/>
    <property type="project" value="TreeGrafter"/>
</dbReference>
<dbReference type="Proteomes" id="UP000301309">
    <property type="component" value="Unassembled WGS sequence"/>
</dbReference>
<name>A0A4D4LLK5_STRVO</name>
<dbReference type="Gene3D" id="3.20.20.140">
    <property type="entry name" value="Metal-dependent hydrolases"/>
    <property type="match status" value="1"/>
</dbReference>
<accession>A0A4D4LLK5</accession>
<dbReference type="InterPro" id="IPR032466">
    <property type="entry name" value="Metal_Hydrolase"/>
</dbReference>
<evidence type="ECO:0000313" key="3">
    <source>
        <dbReference type="EMBL" id="GDY58943.1"/>
    </source>
</evidence>
<dbReference type="GO" id="GO:0016831">
    <property type="term" value="F:carboxy-lyase activity"/>
    <property type="evidence" value="ECO:0007669"/>
    <property type="project" value="InterPro"/>
</dbReference>
<sequence>MPLTDDIKMISIDDHLIEPAKLWTDRLPAKYHDRCPHVENITEERIEPFYAKTVHLKPGMQIWRYEDILEPNVGLSATAGTDVKDRNFSPIRFDQMRPGHYDPVARLADMDEDGVWAQAPFPSFPGFCGNKFVFAKDKELAHLCVRAYNDFVLDEWCAAAPDRYIGLIILPLWDQEQCVVEIERCAAKGARGITFPDNPAGLGLPSYQGTGWDRVFAAAAAAEMPLSMHFGGSRIVPFVSEEAPQAAITALFGITLFNSMAELVMSPVFVKHPTLKVAYAEGGIGWVPYALMRMDQVWESYREFPLENNVDPDRRPSDAVREHIYSCFIDDPVGVEQRHDIGVGRLLWESDYPHADSLWPNSRENAKKVFADVPTDEVRKIVETNARELFRFH</sequence>
<evidence type="ECO:0000313" key="4">
    <source>
        <dbReference type="Proteomes" id="UP000301309"/>
    </source>
</evidence>
<evidence type="ECO:0000259" key="2">
    <source>
        <dbReference type="Pfam" id="PF04909"/>
    </source>
</evidence>
<dbReference type="RefSeq" id="WP_137981427.1">
    <property type="nucleotide sequence ID" value="NZ_BAAASO010000013.1"/>
</dbReference>
<dbReference type="AlphaFoldDB" id="A0A4D4LLK5"/>
<keyword evidence="1" id="KW-0456">Lyase</keyword>
<keyword evidence="4" id="KW-1185">Reference proteome</keyword>
<dbReference type="InterPro" id="IPR032465">
    <property type="entry name" value="ACMSD"/>
</dbReference>
<dbReference type="PANTHER" id="PTHR21240">
    <property type="entry name" value="2-AMINO-3-CARBOXYLMUCONATE-6-SEMIALDEHYDE DECARBOXYLASE"/>
    <property type="match status" value="1"/>
</dbReference>
<reference evidence="3 4" key="1">
    <citation type="journal article" date="2020" name="Int. J. Syst. Evol. Microbiol.">
        <title>Reclassification of Streptomyces castelarensis and Streptomyces sporoclivatus as later heterotypic synonyms of Streptomyces antimycoticus.</title>
        <authorList>
            <person name="Komaki H."/>
            <person name="Tamura T."/>
        </authorList>
    </citation>
    <scope>NUCLEOTIDE SEQUENCE [LARGE SCALE GENOMIC DNA]</scope>
    <source>
        <strain evidence="3 4">NBRC 13459</strain>
    </source>
</reference>
<organism evidence="3 4">
    <name type="scientific">Streptomyces violaceusniger</name>
    <dbReference type="NCBI Taxonomy" id="68280"/>
    <lineage>
        <taxon>Bacteria</taxon>
        <taxon>Bacillati</taxon>
        <taxon>Actinomycetota</taxon>
        <taxon>Actinomycetes</taxon>
        <taxon>Kitasatosporales</taxon>
        <taxon>Streptomycetaceae</taxon>
        <taxon>Streptomyces</taxon>
        <taxon>Streptomyces violaceusniger group</taxon>
    </lineage>
</organism>
<protein>
    <submittedName>
        <fullName evidence="3">Amidohydrolase</fullName>
    </submittedName>
</protein>
<proteinExistence type="predicted"/>
<dbReference type="GO" id="GO:0005737">
    <property type="term" value="C:cytoplasm"/>
    <property type="evidence" value="ECO:0007669"/>
    <property type="project" value="TreeGrafter"/>
</dbReference>
<dbReference type="InterPro" id="IPR006680">
    <property type="entry name" value="Amidohydro-rel"/>
</dbReference>
<dbReference type="EMBL" id="BJHW01000002">
    <property type="protein sequence ID" value="GDY58943.1"/>
    <property type="molecule type" value="Genomic_DNA"/>
</dbReference>
<dbReference type="Pfam" id="PF04909">
    <property type="entry name" value="Amidohydro_2"/>
    <property type="match status" value="1"/>
</dbReference>
<gene>
    <name evidence="3" type="ORF">SVIO_095660</name>
</gene>
<comment type="caution">
    <text evidence="3">The sequence shown here is derived from an EMBL/GenBank/DDBJ whole genome shotgun (WGS) entry which is preliminary data.</text>
</comment>
<evidence type="ECO:0000256" key="1">
    <source>
        <dbReference type="ARBA" id="ARBA00023239"/>
    </source>
</evidence>
<feature type="domain" description="Amidohydrolase-related" evidence="2">
    <location>
        <begin position="95"/>
        <end position="392"/>
    </location>
</feature>
<dbReference type="SUPFAM" id="SSF51556">
    <property type="entry name" value="Metallo-dependent hydrolases"/>
    <property type="match status" value="1"/>
</dbReference>
<dbReference type="OrthoDB" id="8673349at2"/>
<keyword evidence="3" id="KW-0378">Hydrolase</keyword>
<dbReference type="GO" id="GO:0016787">
    <property type="term" value="F:hydrolase activity"/>
    <property type="evidence" value="ECO:0007669"/>
    <property type="project" value="UniProtKB-KW"/>
</dbReference>
<dbReference type="PANTHER" id="PTHR21240:SF28">
    <property type="entry name" value="ISO-OROTATE DECARBOXYLASE (EUROFUNG)"/>
    <property type="match status" value="1"/>
</dbReference>